<reference evidence="9" key="1">
    <citation type="submission" date="2018-01" db="EMBL/GenBank/DDBJ databases">
        <title>Genomic characterization of Leptospira inadai serogroup Lyme isolated from captured rat in Brazil and comparative analysis with human reference strain.</title>
        <authorList>
            <person name="Moreno L.Z."/>
            <person name="Loureiro A.P."/>
            <person name="Miraglia F."/>
            <person name="Kremer F.S."/>
            <person name="Eslabao M.R."/>
            <person name="Dellagostin O.A."/>
            <person name="Lilenbaum W."/>
            <person name="Moreno A.M."/>
        </authorList>
    </citation>
    <scope>NUCLEOTIDE SEQUENCE [LARGE SCALE GENOMIC DNA]</scope>
    <source>
        <strain evidence="9">M34/99</strain>
    </source>
</reference>
<dbReference type="Gene3D" id="1.20.140.10">
    <property type="entry name" value="Butyryl-CoA Dehydrogenase, subunit A, domain 3"/>
    <property type="match status" value="1"/>
</dbReference>
<dbReference type="InterPro" id="IPR006089">
    <property type="entry name" value="Acyl-CoA_DH_CS"/>
</dbReference>
<sequence>MDFTLTKDEQEFIESFRTFCKKEIAPFAEELDKKKELPRTHYTKLAEAGYLGLLHEEEYGGQGAGFFLSTLAMEVVSEYCGSTFFSVGASAGLFGLPLKHFGTTEQKRKFLPEIISAKKIGSLGVTEPDSGSDVASITTVAKRSGSDRYLLTGQKTYITNAPNADYCLVLARALDSSGKEKGLTHFIVDLHSKGVSRSLAMDKMGLRASPTGALFFEDVEIPEENILGKLGKGFRQTMQTFNTERLSLAAYSLGVMRACLSDSKSFASSRKSFGKSISQHQGVAFLLAEIYTKLEASKWLTYNVAWESEVAEREGKGNMPLSGKCAACKLFATTSAREVTNLAVQVHGGAGFMDEYRVSRLYRDVRLAEIGGGTSEIQKLIIAGSLLKQDVS</sequence>
<dbReference type="Pfam" id="PF02770">
    <property type="entry name" value="Acyl-CoA_dh_M"/>
    <property type="match status" value="1"/>
</dbReference>
<dbReference type="Gene3D" id="1.10.540.10">
    <property type="entry name" value="Acyl-CoA dehydrogenase/oxidase, N-terminal domain"/>
    <property type="match status" value="1"/>
</dbReference>
<dbReference type="PANTHER" id="PTHR43884:SF12">
    <property type="entry name" value="ISOVALERYL-COA DEHYDROGENASE, MITOCHONDRIAL-RELATED"/>
    <property type="match status" value="1"/>
</dbReference>
<dbReference type="InterPro" id="IPR046373">
    <property type="entry name" value="Acyl-CoA_Oxase/DH_mid-dom_sf"/>
</dbReference>
<dbReference type="PROSITE" id="PS00072">
    <property type="entry name" value="ACYL_COA_DH_1"/>
    <property type="match status" value="1"/>
</dbReference>
<dbReference type="PIRSF" id="PIRSF016578">
    <property type="entry name" value="HsaA"/>
    <property type="match status" value="1"/>
</dbReference>
<comment type="similarity">
    <text evidence="2 5">Belongs to the acyl-CoA dehydrogenase family.</text>
</comment>
<keyword evidence="3 5" id="KW-0285">Flavoprotein</keyword>
<dbReference type="InterPro" id="IPR013786">
    <property type="entry name" value="AcylCoA_DH/ox_N"/>
</dbReference>
<accession>A0ABX4YH54</accession>
<dbReference type="PANTHER" id="PTHR43884">
    <property type="entry name" value="ACYL-COA DEHYDROGENASE"/>
    <property type="match status" value="1"/>
</dbReference>
<evidence type="ECO:0000256" key="4">
    <source>
        <dbReference type="ARBA" id="ARBA00022827"/>
    </source>
</evidence>
<keyword evidence="10" id="KW-1185">Reference proteome</keyword>
<dbReference type="SUPFAM" id="SSF47203">
    <property type="entry name" value="Acyl-CoA dehydrogenase C-terminal domain-like"/>
    <property type="match status" value="1"/>
</dbReference>
<dbReference type="InterPro" id="IPR037069">
    <property type="entry name" value="AcylCoA_DH/ox_N_sf"/>
</dbReference>
<feature type="domain" description="Acyl-CoA dehydrogenase/oxidase N-terminal" evidence="8">
    <location>
        <begin position="6"/>
        <end position="117"/>
    </location>
</feature>
<evidence type="ECO:0000259" key="6">
    <source>
        <dbReference type="Pfam" id="PF00441"/>
    </source>
</evidence>
<dbReference type="InterPro" id="IPR036250">
    <property type="entry name" value="AcylCo_DH-like_C"/>
</dbReference>
<evidence type="ECO:0000313" key="10">
    <source>
        <dbReference type="Proteomes" id="UP000094669"/>
    </source>
</evidence>
<dbReference type="SUPFAM" id="SSF56645">
    <property type="entry name" value="Acyl-CoA dehydrogenase NM domain-like"/>
    <property type="match status" value="1"/>
</dbReference>
<evidence type="ECO:0000256" key="2">
    <source>
        <dbReference type="ARBA" id="ARBA00009347"/>
    </source>
</evidence>
<dbReference type="EMBL" id="MCRM02000012">
    <property type="protein sequence ID" value="PNV74586.1"/>
    <property type="molecule type" value="Genomic_DNA"/>
</dbReference>
<dbReference type="InterPro" id="IPR009100">
    <property type="entry name" value="AcylCoA_DH/oxidase_NM_dom_sf"/>
</dbReference>
<feature type="domain" description="Acyl-CoA dehydrogenase/oxidase C-terminal" evidence="6">
    <location>
        <begin position="231"/>
        <end position="386"/>
    </location>
</feature>
<dbReference type="PROSITE" id="PS00073">
    <property type="entry name" value="ACYL_COA_DH_2"/>
    <property type="match status" value="1"/>
</dbReference>
<comment type="caution">
    <text evidence="9">The sequence shown here is derived from an EMBL/GenBank/DDBJ whole genome shotgun (WGS) entry which is preliminary data.</text>
</comment>
<dbReference type="Proteomes" id="UP000094669">
    <property type="component" value="Unassembled WGS sequence"/>
</dbReference>
<dbReference type="InterPro" id="IPR006091">
    <property type="entry name" value="Acyl-CoA_Oxase/DH_mid-dom"/>
</dbReference>
<evidence type="ECO:0000256" key="3">
    <source>
        <dbReference type="ARBA" id="ARBA00022630"/>
    </source>
</evidence>
<dbReference type="RefSeq" id="WP_010413839.1">
    <property type="nucleotide sequence ID" value="NZ_MCRM02000012.1"/>
</dbReference>
<protein>
    <submittedName>
        <fullName evidence="9">Acyl-CoA dehydrogenase</fullName>
    </submittedName>
</protein>
<proteinExistence type="inferred from homology"/>
<dbReference type="InterPro" id="IPR009075">
    <property type="entry name" value="AcylCo_DH/oxidase_C"/>
</dbReference>
<evidence type="ECO:0000259" key="7">
    <source>
        <dbReference type="Pfam" id="PF02770"/>
    </source>
</evidence>
<gene>
    <name evidence="9" type="ORF">BES34_012660</name>
</gene>
<dbReference type="Pfam" id="PF00441">
    <property type="entry name" value="Acyl-CoA_dh_1"/>
    <property type="match status" value="1"/>
</dbReference>
<evidence type="ECO:0000256" key="5">
    <source>
        <dbReference type="RuleBase" id="RU362125"/>
    </source>
</evidence>
<keyword evidence="5" id="KW-0560">Oxidoreductase</keyword>
<evidence type="ECO:0000313" key="9">
    <source>
        <dbReference type="EMBL" id="PNV74586.1"/>
    </source>
</evidence>
<keyword evidence="4 5" id="KW-0274">FAD</keyword>
<name>A0ABX4YH54_9LEPT</name>
<organism evidence="9 10">
    <name type="scientific">Leptospira inadai serovar Lyme</name>
    <dbReference type="NCBI Taxonomy" id="293084"/>
    <lineage>
        <taxon>Bacteria</taxon>
        <taxon>Pseudomonadati</taxon>
        <taxon>Spirochaetota</taxon>
        <taxon>Spirochaetia</taxon>
        <taxon>Leptospirales</taxon>
        <taxon>Leptospiraceae</taxon>
        <taxon>Leptospira</taxon>
    </lineage>
</organism>
<dbReference type="Gene3D" id="2.40.110.10">
    <property type="entry name" value="Butyryl-CoA Dehydrogenase, subunit A, domain 2"/>
    <property type="match status" value="1"/>
</dbReference>
<evidence type="ECO:0000256" key="1">
    <source>
        <dbReference type="ARBA" id="ARBA00001974"/>
    </source>
</evidence>
<evidence type="ECO:0000259" key="8">
    <source>
        <dbReference type="Pfam" id="PF02771"/>
    </source>
</evidence>
<feature type="domain" description="Acyl-CoA oxidase/dehydrogenase middle" evidence="7">
    <location>
        <begin position="123"/>
        <end position="219"/>
    </location>
</feature>
<comment type="cofactor">
    <cofactor evidence="1 5">
        <name>FAD</name>
        <dbReference type="ChEBI" id="CHEBI:57692"/>
    </cofactor>
</comment>
<dbReference type="Pfam" id="PF02771">
    <property type="entry name" value="Acyl-CoA_dh_N"/>
    <property type="match status" value="1"/>
</dbReference>